<dbReference type="AlphaFoldDB" id="S0G7A8"/>
<feature type="transmembrane region" description="Helical" evidence="1">
    <location>
        <begin position="157"/>
        <end position="179"/>
    </location>
</feature>
<reference evidence="2 3" key="1">
    <citation type="journal article" date="2013" name="Genome Announc.">
        <title>Draft Genome Sequence of Desulfotignum phosphitoxidans DSM 13687 Strain FiPS-3.</title>
        <authorList>
            <person name="Poehlein A."/>
            <person name="Daniel R."/>
            <person name="Simeonova D.D."/>
        </authorList>
    </citation>
    <scope>NUCLEOTIDE SEQUENCE [LARGE SCALE GENOMIC DNA]</scope>
    <source>
        <strain evidence="2 3">DSM 13687</strain>
    </source>
</reference>
<dbReference type="EMBL" id="APJX01000001">
    <property type="protein sequence ID" value="EMS81022.1"/>
    <property type="molecule type" value="Genomic_DNA"/>
</dbReference>
<dbReference type="RefSeq" id="WP_006963648.1">
    <property type="nucleotide sequence ID" value="NZ_APJX01000001.1"/>
</dbReference>
<proteinExistence type="predicted"/>
<accession>S0G7A8</accession>
<keyword evidence="1" id="KW-1133">Transmembrane helix</keyword>
<keyword evidence="1" id="KW-0472">Membrane</keyword>
<sequence>MKLRSRIMIVTFLIILFVQGLNCFLEIGFLTGNLEESNLRKYRIIGSQMQRKLNKSLLFGKPLDQIDYARLLTDIIPGDIDNLHIIDDQGTVLFSARPDTSPGEFHMTRTFAMDKKPDAFQIHIPLADRTRVKGNIVMKVSLREIREQTLLLIRRSVVTFLGMLAVGLPFLYLVLTWLINRPYKRFIHEMDTWIQTGQYDRLQARGIDMSPLFTCKKQIQDIRAGQWLSVDHRDLYDAIDGVSMAPDPASWEKAFYRRLTARLRIN</sequence>
<keyword evidence="1" id="KW-0812">Transmembrane</keyword>
<protein>
    <submittedName>
        <fullName evidence="2">Uncharacterized protein</fullName>
    </submittedName>
</protein>
<evidence type="ECO:0000313" key="2">
    <source>
        <dbReference type="EMBL" id="EMS81022.1"/>
    </source>
</evidence>
<dbReference type="Proteomes" id="UP000014216">
    <property type="component" value="Unassembled WGS sequence"/>
</dbReference>
<gene>
    <name evidence="2" type="ORF">Dpo_1c01530</name>
</gene>
<keyword evidence="3" id="KW-1185">Reference proteome</keyword>
<organism evidence="2 3">
    <name type="scientific">Desulfotignum phosphitoxidans DSM 13687</name>
    <dbReference type="NCBI Taxonomy" id="1286635"/>
    <lineage>
        <taxon>Bacteria</taxon>
        <taxon>Pseudomonadati</taxon>
        <taxon>Thermodesulfobacteriota</taxon>
        <taxon>Desulfobacteria</taxon>
        <taxon>Desulfobacterales</taxon>
        <taxon>Desulfobacteraceae</taxon>
        <taxon>Desulfotignum</taxon>
    </lineage>
</organism>
<evidence type="ECO:0000256" key="1">
    <source>
        <dbReference type="SAM" id="Phobius"/>
    </source>
</evidence>
<comment type="caution">
    <text evidence="2">The sequence shown here is derived from an EMBL/GenBank/DDBJ whole genome shotgun (WGS) entry which is preliminary data.</text>
</comment>
<evidence type="ECO:0000313" key="3">
    <source>
        <dbReference type="Proteomes" id="UP000014216"/>
    </source>
</evidence>
<name>S0G7A8_9BACT</name>